<organism evidence="2 3">
    <name type="scientific">Streptodolium elevatio</name>
    <dbReference type="NCBI Taxonomy" id="3157996"/>
    <lineage>
        <taxon>Bacteria</taxon>
        <taxon>Bacillati</taxon>
        <taxon>Actinomycetota</taxon>
        <taxon>Actinomycetes</taxon>
        <taxon>Kitasatosporales</taxon>
        <taxon>Streptomycetaceae</taxon>
        <taxon>Streptodolium</taxon>
    </lineage>
</organism>
<dbReference type="SUPFAM" id="SSF51556">
    <property type="entry name" value="Metallo-dependent hydrolases"/>
    <property type="match status" value="1"/>
</dbReference>
<dbReference type="RefSeq" id="WP_358353827.1">
    <property type="nucleotide sequence ID" value="NZ_JBEZFP010000032.1"/>
</dbReference>
<name>A0ABV3DGF2_9ACTN</name>
<dbReference type="Pfam" id="PF07969">
    <property type="entry name" value="Amidohydro_3"/>
    <property type="match status" value="1"/>
</dbReference>
<evidence type="ECO:0000313" key="3">
    <source>
        <dbReference type="Proteomes" id="UP001551482"/>
    </source>
</evidence>
<accession>A0ABV3DGF2</accession>
<evidence type="ECO:0000313" key="2">
    <source>
        <dbReference type="EMBL" id="MEU8134838.1"/>
    </source>
</evidence>
<sequence>MSYDLALRGGTVLDGTGAPPFRADVGVRDGRIAEIAPTVRGAVELDASGAVVCPGFLDLHTHYDPQVLWDPWLTPSSGQGVTSVVAGNCGLSLAPCPPAMRGSLVRILEHVEDMPTAVLDAGVDWSFTTYPDYLARVGRAVGINFGGYVGHNAVRMTVLGEDAHDRAATADEIDRMRALVADALRAGALGFSTDRSGFHIGDRGRPVPSMNATQAEVEALMRVTAEVGRGICHVAPGEDFAWLYDFQPALGRPITWSALLTYPEGSPRAHWADKLAVHRAGREAGADVHPQVTCRPIEQRISAADPSSFYSVPAWAELAPLAPAQRAERYRDAAWRDRAYRELDSRRWVNPRWADITVVETARHTGLIGRGIAELAAEARQSGRPEDAARTPLDVLLDLSLADDLRTRFAVTFANDDEDALRTLLAAEGCVLGLSDAGAHAGQICDAHMPVDFLANWVRDRELMAPEQGVHRLTGEPADLLGLADRGRVRVGAAADLLALRWDDLRAPTPRRVTDLPSGGERLVVDAPPGLEHVVVNGSVTRRDGVDVGGDLARLPGRLL</sequence>
<dbReference type="EMBL" id="JBEZFP010000032">
    <property type="protein sequence ID" value="MEU8134838.1"/>
    <property type="molecule type" value="Genomic_DNA"/>
</dbReference>
<dbReference type="SUPFAM" id="SSF51338">
    <property type="entry name" value="Composite domain of metallo-dependent hydrolases"/>
    <property type="match status" value="2"/>
</dbReference>
<evidence type="ECO:0000259" key="1">
    <source>
        <dbReference type="Pfam" id="PF07969"/>
    </source>
</evidence>
<reference evidence="2 3" key="1">
    <citation type="submission" date="2024-06" db="EMBL/GenBank/DDBJ databases">
        <title>The Natural Products Discovery Center: Release of the First 8490 Sequenced Strains for Exploring Actinobacteria Biosynthetic Diversity.</title>
        <authorList>
            <person name="Kalkreuter E."/>
            <person name="Kautsar S.A."/>
            <person name="Yang D."/>
            <person name="Bader C.D."/>
            <person name="Teijaro C.N."/>
            <person name="Fluegel L."/>
            <person name="Davis C.M."/>
            <person name="Simpson J.R."/>
            <person name="Lauterbach L."/>
            <person name="Steele A.D."/>
            <person name="Gui C."/>
            <person name="Meng S."/>
            <person name="Li G."/>
            <person name="Viehrig K."/>
            <person name="Ye F."/>
            <person name="Su P."/>
            <person name="Kiefer A.F."/>
            <person name="Nichols A."/>
            <person name="Cepeda A.J."/>
            <person name="Yan W."/>
            <person name="Fan B."/>
            <person name="Jiang Y."/>
            <person name="Adhikari A."/>
            <person name="Zheng C.-J."/>
            <person name="Schuster L."/>
            <person name="Cowan T.M."/>
            <person name="Smanski M.J."/>
            <person name="Chevrette M.G."/>
            <person name="De Carvalho L.P.S."/>
            <person name="Shen B."/>
        </authorList>
    </citation>
    <scope>NUCLEOTIDE SEQUENCE [LARGE SCALE GENOMIC DNA]</scope>
    <source>
        <strain evidence="2 3">NPDC048946</strain>
    </source>
</reference>
<dbReference type="PANTHER" id="PTHR11647">
    <property type="entry name" value="HYDRANTOINASE/DIHYDROPYRIMIDINASE FAMILY MEMBER"/>
    <property type="match status" value="1"/>
</dbReference>
<feature type="domain" description="Amidohydrolase 3" evidence="1">
    <location>
        <begin position="45"/>
        <end position="541"/>
    </location>
</feature>
<dbReference type="PANTHER" id="PTHR11647:SF1">
    <property type="entry name" value="COLLAPSIN RESPONSE MEDIATOR PROTEIN"/>
    <property type="match status" value="1"/>
</dbReference>
<dbReference type="InterPro" id="IPR013108">
    <property type="entry name" value="Amidohydro_3"/>
</dbReference>
<dbReference type="InterPro" id="IPR011059">
    <property type="entry name" value="Metal-dep_hydrolase_composite"/>
</dbReference>
<proteinExistence type="predicted"/>
<dbReference type="Gene3D" id="3.20.20.140">
    <property type="entry name" value="Metal-dependent hydrolases"/>
    <property type="match status" value="2"/>
</dbReference>
<gene>
    <name evidence="2" type="ORF">AB0C36_15135</name>
</gene>
<comment type="caution">
    <text evidence="2">The sequence shown here is derived from an EMBL/GenBank/DDBJ whole genome shotgun (WGS) entry which is preliminary data.</text>
</comment>
<dbReference type="InterPro" id="IPR050378">
    <property type="entry name" value="Metallo-dep_Hydrolases_sf"/>
</dbReference>
<protein>
    <submittedName>
        <fullName evidence="2">Amidohydrolase family protein</fullName>
    </submittedName>
</protein>
<dbReference type="Proteomes" id="UP001551482">
    <property type="component" value="Unassembled WGS sequence"/>
</dbReference>
<dbReference type="InterPro" id="IPR032466">
    <property type="entry name" value="Metal_Hydrolase"/>
</dbReference>
<keyword evidence="3" id="KW-1185">Reference proteome</keyword>